<dbReference type="Gene3D" id="3.30.420.10">
    <property type="entry name" value="Ribonuclease H-like superfamily/Ribonuclease H"/>
    <property type="match status" value="1"/>
</dbReference>
<keyword evidence="2" id="KW-1185">Reference proteome</keyword>
<gene>
    <name evidence="1" type="ORF">ElyMa_003596700</name>
</gene>
<protein>
    <submittedName>
        <fullName evidence="1">Histone-lysine N-methyltransferase SETMAR</fullName>
    </submittedName>
</protein>
<organism evidence="1 2">
    <name type="scientific">Elysia marginata</name>
    <dbReference type="NCBI Taxonomy" id="1093978"/>
    <lineage>
        <taxon>Eukaryota</taxon>
        <taxon>Metazoa</taxon>
        <taxon>Spiralia</taxon>
        <taxon>Lophotrochozoa</taxon>
        <taxon>Mollusca</taxon>
        <taxon>Gastropoda</taxon>
        <taxon>Heterobranchia</taxon>
        <taxon>Euthyneura</taxon>
        <taxon>Panpulmonata</taxon>
        <taxon>Sacoglossa</taxon>
        <taxon>Placobranchoidea</taxon>
        <taxon>Plakobranchidae</taxon>
        <taxon>Elysia</taxon>
    </lineage>
</organism>
<dbReference type="Proteomes" id="UP000762676">
    <property type="component" value="Unassembled WGS sequence"/>
</dbReference>
<dbReference type="AlphaFoldDB" id="A0AAV4EQN5"/>
<evidence type="ECO:0000313" key="1">
    <source>
        <dbReference type="EMBL" id="GFR63137.1"/>
    </source>
</evidence>
<accession>A0AAV4EQN5</accession>
<dbReference type="PANTHER" id="PTHR46060:SF1">
    <property type="entry name" value="MARINER MOS1 TRANSPOSASE-LIKE PROTEIN"/>
    <property type="match status" value="1"/>
</dbReference>
<reference evidence="1 2" key="1">
    <citation type="journal article" date="2021" name="Elife">
        <title>Chloroplast acquisition without the gene transfer in kleptoplastic sea slugs, Plakobranchus ocellatus.</title>
        <authorList>
            <person name="Maeda T."/>
            <person name="Takahashi S."/>
            <person name="Yoshida T."/>
            <person name="Shimamura S."/>
            <person name="Takaki Y."/>
            <person name="Nagai Y."/>
            <person name="Toyoda A."/>
            <person name="Suzuki Y."/>
            <person name="Arimoto A."/>
            <person name="Ishii H."/>
            <person name="Satoh N."/>
            <person name="Nishiyama T."/>
            <person name="Hasebe M."/>
            <person name="Maruyama T."/>
            <person name="Minagawa J."/>
            <person name="Obokata J."/>
            <person name="Shigenobu S."/>
        </authorList>
    </citation>
    <scope>NUCLEOTIDE SEQUENCE [LARGE SCALE GENOMIC DNA]</scope>
</reference>
<dbReference type="PANTHER" id="PTHR46060">
    <property type="entry name" value="MARINER MOS1 TRANSPOSASE-LIKE PROTEIN"/>
    <property type="match status" value="1"/>
</dbReference>
<dbReference type="InterPro" id="IPR052709">
    <property type="entry name" value="Transposase-MT_Hybrid"/>
</dbReference>
<proteinExistence type="predicted"/>
<dbReference type="EMBL" id="BMAT01007386">
    <property type="protein sequence ID" value="GFR63137.1"/>
    <property type="molecule type" value="Genomic_DNA"/>
</dbReference>
<name>A0AAV4EQN5_9GAST</name>
<sequence>MIMKNSFNRTYADLGLKCLSVHDNAPAHRERQTIETAERCGFEILPHPPYSQDLASSDFCLFPNLKKFIKGRRFEDITDAITAVEAWF</sequence>
<evidence type="ECO:0000313" key="2">
    <source>
        <dbReference type="Proteomes" id="UP000762676"/>
    </source>
</evidence>
<comment type="caution">
    <text evidence="1">The sequence shown here is derived from an EMBL/GenBank/DDBJ whole genome shotgun (WGS) entry which is preliminary data.</text>
</comment>
<dbReference type="GO" id="GO:0003676">
    <property type="term" value="F:nucleic acid binding"/>
    <property type="evidence" value="ECO:0007669"/>
    <property type="project" value="InterPro"/>
</dbReference>
<dbReference type="InterPro" id="IPR036397">
    <property type="entry name" value="RNaseH_sf"/>
</dbReference>